<keyword evidence="3" id="KW-1185">Reference proteome</keyword>
<dbReference type="EMBL" id="BSUZ01000001">
    <property type="protein sequence ID" value="GMA87908.1"/>
    <property type="molecule type" value="Genomic_DNA"/>
</dbReference>
<protein>
    <submittedName>
        <fullName evidence="2">Uncharacterized protein</fullName>
    </submittedName>
</protein>
<comment type="caution">
    <text evidence="2">The sequence shown here is derived from an EMBL/GenBank/DDBJ whole genome shotgun (WGS) entry which is preliminary data.</text>
</comment>
<accession>A0ABQ6JI55</accession>
<dbReference type="Proteomes" id="UP001157017">
    <property type="component" value="Unassembled WGS sequence"/>
</dbReference>
<evidence type="ECO:0000313" key="2">
    <source>
        <dbReference type="EMBL" id="GMA87908.1"/>
    </source>
</evidence>
<evidence type="ECO:0000256" key="1">
    <source>
        <dbReference type="SAM" id="MobiDB-lite"/>
    </source>
</evidence>
<proteinExistence type="predicted"/>
<sequence length="102" mass="10214">MPVVSASPPPWAGSVPTGLAAVVPPAPRGVVHALDLAAGAEALAAAGRSTRVVVRAERRGCGTARPATSPAPPPCCGPRTPSPSRTRPTWRSPDGSGCDRTT</sequence>
<feature type="compositionally biased region" description="Low complexity" evidence="1">
    <location>
        <begin position="77"/>
        <end position="93"/>
    </location>
</feature>
<evidence type="ECO:0000313" key="3">
    <source>
        <dbReference type="Proteomes" id="UP001157017"/>
    </source>
</evidence>
<organism evidence="2 3">
    <name type="scientific">Angustibacter aerolatus</name>
    <dbReference type="NCBI Taxonomy" id="1162965"/>
    <lineage>
        <taxon>Bacteria</taxon>
        <taxon>Bacillati</taxon>
        <taxon>Actinomycetota</taxon>
        <taxon>Actinomycetes</taxon>
        <taxon>Kineosporiales</taxon>
        <taxon>Kineosporiaceae</taxon>
    </lineage>
</organism>
<name>A0ABQ6JI55_9ACTN</name>
<feature type="region of interest" description="Disordered" evidence="1">
    <location>
        <begin position="62"/>
        <end position="102"/>
    </location>
</feature>
<reference evidence="3" key="1">
    <citation type="journal article" date="2019" name="Int. J. Syst. Evol. Microbiol.">
        <title>The Global Catalogue of Microorganisms (GCM) 10K type strain sequencing project: providing services to taxonomists for standard genome sequencing and annotation.</title>
        <authorList>
            <consortium name="The Broad Institute Genomics Platform"/>
            <consortium name="The Broad Institute Genome Sequencing Center for Infectious Disease"/>
            <person name="Wu L."/>
            <person name="Ma J."/>
        </authorList>
    </citation>
    <scope>NUCLEOTIDE SEQUENCE [LARGE SCALE GENOMIC DNA]</scope>
    <source>
        <strain evidence="3">NBRC 108730</strain>
    </source>
</reference>
<gene>
    <name evidence="2" type="ORF">GCM10025868_31580</name>
</gene>